<keyword evidence="1" id="KW-0378">Hydrolase</keyword>
<protein>
    <submittedName>
        <fullName evidence="1">Nucleoside triphosphate hydrolase, putative</fullName>
    </submittedName>
</protein>
<evidence type="ECO:0000313" key="2">
    <source>
        <dbReference type="Proteomes" id="UP000236319"/>
    </source>
</evidence>
<keyword evidence="2" id="KW-1185">Reference proteome</keyword>
<accession>A0A2H6KJR8</accession>
<name>A0A2H6KJR8_9APIC</name>
<dbReference type="Proteomes" id="UP000236319">
    <property type="component" value="Unassembled WGS sequence"/>
</dbReference>
<dbReference type="EMBL" id="BDSA01000024">
    <property type="protein sequence ID" value="GBE63228.1"/>
    <property type="molecule type" value="Genomic_DNA"/>
</dbReference>
<proteinExistence type="predicted"/>
<dbReference type="GeneID" id="39876998"/>
<organism evidence="1 2">
    <name type="scientific">Babesia ovata</name>
    <dbReference type="NCBI Taxonomy" id="189622"/>
    <lineage>
        <taxon>Eukaryota</taxon>
        <taxon>Sar</taxon>
        <taxon>Alveolata</taxon>
        <taxon>Apicomplexa</taxon>
        <taxon>Aconoidasida</taxon>
        <taxon>Piroplasmida</taxon>
        <taxon>Babesiidae</taxon>
        <taxon>Babesia</taxon>
    </lineage>
</organism>
<reference evidence="1 2" key="1">
    <citation type="journal article" date="2017" name="BMC Genomics">
        <title>Whole-genome assembly of Babesia ovata and comparative genomics between closely related pathogens.</title>
        <authorList>
            <person name="Yamagishi J."/>
            <person name="Asada M."/>
            <person name="Hakimi H."/>
            <person name="Tanaka T.Q."/>
            <person name="Sugimoto C."/>
            <person name="Kawazu S."/>
        </authorList>
    </citation>
    <scope>NUCLEOTIDE SEQUENCE [LARGE SCALE GENOMIC DNA]</scope>
    <source>
        <strain evidence="1 2">Miyake</strain>
    </source>
</reference>
<comment type="caution">
    <text evidence="1">The sequence shown here is derived from an EMBL/GenBank/DDBJ whole genome shotgun (WGS) entry which is preliminary data.</text>
</comment>
<dbReference type="GO" id="GO:0016787">
    <property type="term" value="F:hydrolase activity"/>
    <property type="evidence" value="ECO:0007669"/>
    <property type="project" value="UniProtKB-KW"/>
</dbReference>
<dbReference type="AlphaFoldDB" id="A0A2H6KJR8"/>
<evidence type="ECO:0000313" key="1">
    <source>
        <dbReference type="EMBL" id="GBE63228.1"/>
    </source>
</evidence>
<dbReference type="VEuPathDB" id="PiroplasmaDB:BOVATA_047210"/>
<gene>
    <name evidence="1" type="ORF">BOVATA_047210</name>
</gene>
<sequence>MLIFNSIVPRSTIIPINIPLLQLLDEALQALGEGVEHGIRGVAEVSGVEGFDGRLELREHSGDLVVEVFFLGQVGEEGGQSGVDGLELGGVWRGGEMFGEVEKDVHKNII</sequence>
<dbReference type="RefSeq" id="XP_028869471.1">
    <property type="nucleotide sequence ID" value="XM_029013638.1"/>
</dbReference>